<comment type="caution">
    <text evidence="1">The sequence shown here is derived from an EMBL/GenBank/DDBJ whole genome shotgun (WGS) entry which is preliminary data.</text>
</comment>
<reference evidence="1 2" key="1">
    <citation type="journal article" date="2016" name="Nat. Commun.">
        <title>Thousands of microbial genomes shed light on interconnected biogeochemical processes in an aquifer system.</title>
        <authorList>
            <person name="Anantharaman K."/>
            <person name="Brown C.T."/>
            <person name="Hug L.A."/>
            <person name="Sharon I."/>
            <person name="Castelle C.J."/>
            <person name="Probst A.J."/>
            <person name="Thomas B.C."/>
            <person name="Singh A."/>
            <person name="Wilkins M.J."/>
            <person name="Karaoz U."/>
            <person name="Brodie E.L."/>
            <person name="Williams K.H."/>
            <person name="Hubbard S.S."/>
            <person name="Banfield J.F."/>
        </authorList>
    </citation>
    <scope>NUCLEOTIDE SEQUENCE [LARGE SCALE GENOMIC DNA]</scope>
</reference>
<dbReference type="InterPro" id="IPR020022">
    <property type="entry name" value="N-acetyl_sugar_amidoTrfase"/>
</dbReference>
<sequence>MPEAKKLDKQLENQPKEVKFCAKCVVSNQRPRLTFDENGVCSACHYARRKHNEIDWESREKELAEVCDKYRSSDGSYDVLVPSSGGKDSGYTAHLLKTKYGMHPLCVTWAPFIYTDIGWKNFQNFVKSGFTALNCFPNGILHRKLSRVAFEVAGDAWQPFGYGQKTYGFQMAVKFGIPLMFYGENGEAEYSGFAKNAEKPYESTDDWNDLYYKGRGVDDLLKAGNEMGIFSKEEIKDPSFDFYRPPKKEDIEKLGAQMHWLSYYKKWVPQENFYYAQKYTGFTANEEGRSEGTYSKYASLDDKTDGFHFYLAFIKFGIGRATSDAAHEIRDGHITREEGVALVRRYDGEFPKKYFKEFLEYLDIDEKHFWEVVDSWRPPHLWEKINGEWKLKHQVS</sequence>
<name>A0A1G2F047_9BACT</name>
<dbReference type="NCBIfam" id="TIGR03573">
    <property type="entry name" value="WbuX"/>
    <property type="match status" value="1"/>
</dbReference>
<proteinExistence type="predicted"/>
<dbReference type="SUPFAM" id="SSF52402">
    <property type="entry name" value="Adenine nucleotide alpha hydrolases-like"/>
    <property type="match status" value="2"/>
</dbReference>
<organism evidence="1 2">
    <name type="scientific">Candidatus Niyogibacteria bacterium RIFCSPLOWO2_02_FULL_45_13</name>
    <dbReference type="NCBI Taxonomy" id="1801725"/>
    <lineage>
        <taxon>Bacteria</taxon>
        <taxon>Candidatus Niyogiibacteriota</taxon>
    </lineage>
</organism>
<protein>
    <submittedName>
        <fullName evidence="1">LPS biosynthesis protein</fullName>
    </submittedName>
</protein>
<evidence type="ECO:0000313" key="2">
    <source>
        <dbReference type="Proteomes" id="UP000178428"/>
    </source>
</evidence>
<dbReference type="AlphaFoldDB" id="A0A1G2F047"/>
<dbReference type="STRING" id="1801725.A3J00_02205"/>
<dbReference type="Proteomes" id="UP000178428">
    <property type="component" value="Unassembled WGS sequence"/>
</dbReference>
<accession>A0A1G2F047</accession>
<dbReference type="EMBL" id="MHMR01000005">
    <property type="protein sequence ID" value="OGZ31415.1"/>
    <property type="molecule type" value="Genomic_DNA"/>
</dbReference>
<evidence type="ECO:0000313" key="1">
    <source>
        <dbReference type="EMBL" id="OGZ31415.1"/>
    </source>
</evidence>
<gene>
    <name evidence="1" type="ORF">A3J00_02205</name>
</gene>